<dbReference type="FunFam" id="3.10.20.80:FF:000002">
    <property type="entry name" value="Mitochondrial translational initiation factor 3"/>
    <property type="match status" value="1"/>
</dbReference>
<evidence type="ECO:0000256" key="7">
    <source>
        <dbReference type="ARBA" id="ARBA00059316"/>
    </source>
</evidence>
<dbReference type="Pfam" id="PF05198">
    <property type="entry name" value="IF3_N"/>
    <property type="match status" value="1"/>
</dbReference>
<dbReference type="STRING" id="9593.ENSGGOP00000029929"/>
<keyword evidence="4" id="KW-0648">Protein biosynthesis</keyword>
<dbReference type="GeneTree" id="ENSGT00390000014424"/>
<dbReference type="GO" id="GO:0008135">
    <property type="term" value="F:translation factor activity, RNA binding"/>
    <property type="evidence" value="ECO:0007669"/>
    <property type="project" value="Ensembl"/>
</dbReference>
<evidence type="ECO:0000259" key="10">
    <source>
        <dbReference type="Pfam" id="PF05198"/>
    </source>
</evidence>
<keyword evidence="12" id="KW-1185">Reference proteome</keyword>
<evidence type="ECO:0000256" key="9">
    <source>
        <dbReference type="SAM" id="MobiDB-lite"/>
    </source>
</evidence>
<dbReference type="OMA" id="SAGCVRW"/>
<reference evidence="11" key="4">
    <citation type="submission" date="2025-09" db="UniProtKB">
        <authorList>
            <consortium name="Ensembl"/>
        </authorList>
    </citation>
    <scope>IDENTIFICATION</scope>
</reference>
<dbReference type="FunCoup" id="A0A2I2Y4Y3">
    <property type="interactions" value="607"/>
</dbReference>
<dbReference type="AlphaFoldDB" id="A0A2I2Y4Y3"/>
<accession>A0A2I2Y4Y3</accession>
<keyword evidence="5" id="KW-0809">Transit peptide</keyword>
<dbReference type="EMBL" id="CABD030088301">
    <property type="status" value="NOT_ANNOTATED_CDS"/>
    <property type="molecule type" value="Genomic_DNA"/>
</dbReference>
<dbReference type="Gene3D" id="3.30.110.10">
    <property type="entry name" value="Translation initiation factor 3 (IF-3), C-terminal domain"/>
    <property type="match status" value="1"/>
</dbReference>
<evidence type="ECO:0000256" key="4">
    <source>
        <dbReference type="ARBA" id="ARBA00022917"/>
    </source>
</evidence>
<dbReference type="GO" id="GO:0043024">
    <property type="term" value="F:ribosomal small subunit binding"/>
    <property type="evidence" value="ECO:0007669"/>
    <property type="project" value="Ensembl"/>
</dbReference>
<keyword evidence="6" id="KW-0496">Mitochondrion</keyword>
<dbReference type="GO" id="GO:0005739">
    <property type="term" value="C:mitochondrion"/>
    <property type="evidence" value="ECO:0000318"/>
    <property type="project" value="GO_Central"/>
</dbReference>
<reference evidence="11 12" key="2">
    <citation type="journal article" date="2012" name="Nature">
        <title>Insights into hominid evolution from the gorilla genome sequence.</title>
        <authorList>
            <person name="Scally A."/>
            <person name="Dutheil J.Y."/>
            <person name="Hillier L.W."/>
            <person name="Jordan G.E."/>
            <person name="Goodhead I."/>
            <person name="Herrero J."/>
            <person name="Hobolth A."/>
            <person name="Lappalainen T."/>
            <person name="Mailund T."/>
            <person name="Marques-Bonet T."/>
            <person name="McCarthy S."/>
            <person name="Montgomery S.H."/>
            <person name="Schwalie P.C."/>
            <person name="Tang Y.A."/>
            <person name="Ward M.C."/>
            <person name="Xue Y."/>
            <person name="Yngvadottir B."/>
            <person name="Alkan C."/>
            <person name="Andersen L.N."/>
            <person name="Ayub Q."/>
            <person name="Ball E.V."/>
            <person name="Beal K."/>
            <person name="Bradley B.J."/>
            <person name="Chen Y."/>
            <person name="Clee C.M."/>
            <person name="Fitzgerald S."/>
            <person name="Graves T.A."/>
            <person name="Gu Y."/>
            <person name="Heath P."/>
            <person name="Heger A."/>
            <person name="Karakoc E."/>
            <person name="Kolb-Kokocinski A."/>
            <person name="Laird G.K."/>
            <person name="Lunter G."/>
            <person name="Meader S."/>
            <person name="Mort M."/>
            <person name="Mullikin J.C."/>
            <person name="Munch K."/>
            <person name="O'Connor T.D."/>
            <person name="Phillips A.D."/>
            <person name="Prado-Martinez J."/>
            <person name="Rogers A.S."/>
            <person name="Sajjadian S."/>
            <person name="Schmidt D."/>
            <person name="Shaw K."/>
            <person name="Simpson J.T."/>
            <person name="Stenson P.D."/>
            <person name="Turner D.J."/>
            <person name="Vigilant L."/>
            <person name="Vilella A.J."/>
            <person name="Whitener W."/>
            <person name="Zhu B."/>
            <person name="Cooper D.N."/>
            <person name="de Jong P."/>
            <person name="Dermitzakis E.T."/>
            <person name="Eichler E.E."/>
            <person name="Flicek P."/>
            <person name="Goldman N."/>
            <person name="Mundy N.I."/>
            <person name="Ning Z."/>
            <person name="Odom D.T."/>
            <person name="Ponting C.P."/>
            <person name="Quail M.A."/>
            <person name="Ryder O.A."/>
            <person name="Searle S.M."/>
            <person name="Warren W.C."/>
            <person name="Wilson R.K."/>
            <person name="Schierup M.H."/>
            <person name="Rogers J."/>
            <person name="Tyler-Smith C."/>
            <person name="Durbin R."/>
        </authorList>
    </citation>
    <scope>NUCLEOTIDE SEQUENCE [LARGE SCALE GENOMIC DNA]</scope>
</reference>
<comment type="subcellular location">
    <subcellularLocation>
        <location evidence="1">Mitochondrion</location>
    </subcellularLocation>
</comment>
<dbReference type="InterPro" id="IPR036787">
    <property type="entry name" value="T_IF-3_N_sf"/>
</dbReference>
<evidence type="ECO:0000256" key="1">
    <source>
        <dbReference type="ARBA" id="ARBA00004173"/>
    </source>
</evidence>
<dbReference type="PANTHER" id="PTHR10938:SF0">
    <property type="entry name" value="TRANSLATION INITIATION FACTOR IF-3, MITOCHONDRIAL"/>
    <property type="match status" value="1"/>
</dbReference>
<protein>
    <recommendedName>
        <fullName evidence="8">Translation initiation factor IF-3, mitochondrial</fullName>
    </recommendedName>
</protein>
<dbReference type="InterPro" id="IPR036788">
    <property type="entry name" value="T_IF-3_C_sf"/>
</dbReference>
<dbReference type="GO" id="GO:0032790">
    <property type="term" value="P:ribosome disassembly"/>
    <property type="evidence" value="ECO:0000318"/>
    <property type="project" value="GO_Central"/>
</dbReference>
<proteinExistence type="inferred from homology"/>
<dbReference type="SUPFAM" id="SSF54364">
    <property type="entry name" value="Translation initiation factor IF3, N-terminal domain"/>
    <property type="match status" value="1"/>
</dbReference>
<dbReference type="InterPro" id="IPR019814">
    <property type="entry name" value="Translation_initiation_fac_3_N"/>
</dbReference>
<evidence type="ECO:0000256" key="2">
    <source>
        <dbReference type="ARBA" id="ARBA00005439"/>
    </source>
</evidence>
<dbReference type="GO" id="GO:0003743">
    <property type="term" value="F:translation initiation factor activity"/>
    <property type="evidence" value="ECO:0000318"/>
    <property type="project" value="GO_Central"/>
</dbReference>
<dbReference type="InterPro" id="IPR001288">
    <property type="entry name" value="Translation_initiation_fac_3"/>
</dbReference>
<dbReference type="Ensembl" id="ENSGGOT00000043909.1">
    <property type="protein sequence ID" value="ENSGGOP00000029929.1"/>
    <property type="gene ID" value="ENSGGOG00000041079.1"/>
</dbReference>
<dbReference type="GO" id="GO:0070124">
    <property type="term" value="P:mitochondrial translational initiation"/>
    <property type="evidence" value="ECO:0000318"/>
    <property type="project" value="GO_Central"/>
</dbReference>
<evidence type="ECO:0000256" key="5">
    <source>
        <dbReference type="ARBA" id="ARBA00022946"/>
    </source>
</evidence>
<evidence type="ECO:0000256" key="8">
    <source>
        <dbReference type="ARBA" id="ARBA00073270"/>
    </source>
</evidence>
<reference evidence="12" key="1">
    <citation type="submission" date="2011-05" db="EMBL/GenBank/DDBJ databases">
        <title>Insights into the evolution of the great apes provided by the gorilla genome.</title>
        <authorList>
            <person name="Scally A."/>
        </authorList>
    </citation>
    <scope>NUCLEOTIDE SEQUENCE [LARGE SCALE GENOMIC DNA]</scope>
</reference>
<dbReference type="FunFam" id="3.30.110.10:FF:000004">
    <property type="entry name" value="Translation initiation factor IF-3, mitochondrial"/>
    <property type="match status" value="1"/>
</dbReference>
<evidence type="ECO:0000256" key="3">
    <source>
        <dbReference type="ARBA" id="ARBA00022540"/>
    </source>
</evidence>
<dbReference type="SUPFAM" id="SSF55200">
    <property type="entry name" value="Translation initiation factor IF3, C-terminal domain"/>
    <property type="match status" value="1"/>
</dbReference>
<evidence type="ECO:0000313" key="11">
    <source>
        <dbReference type="Ensembl" id="ENSGGOP00000029929.1"/>
    </source>
</evidence>
<comment type="function">
    <text evidence="7">IF-3 binds to the 28S ribosomal subunit and shifts the equilibrium between 55S ribosomes and their 39S and 28S subunits in favor of the free subunits, thus enhancing the availability of 28S subunits on which protein synthesis initiation begins.</text>
</comment>
<evidence type="ECO:0000256" key="6">
    <source>
        <dbReference type="ARBA" id="ARBA00023128"/>
    </source>
</evidence>
<feature type="domain" description="Translation initiation factor 3 N-terminal" evidence="10">
    <location>
        <begin position="111"/>
        <end position="178"/>
    </location>
</feature>
<keyword evidence="3" id="KW-0396">Initiation factor</keyword>
<comment type="similarity">
    <text evidence="2">Belongs to the IF-3 family.</text>
</comment>
<dbReference type="Gene3D" id="3.10.20.80">
    <property type="entry name" value="Translation initiation factor 3 (IF-3), N-terminal domain"/>
    <property type="match status" value="1"/>
</dbReference>
<dbReference type="Bgee" id="ENSGGOG00000041079">
    <property type="expression patterns" value="Expressed in testis and 6 other cell types or tissues"/>
</dbReference>
<dbReference type="InParanoid" id="A0A2I2Y4Y3"/>
<dbReference type="GO" id="GO:0043022">
    <property type="term" value="F:ribosome binding"/>
    <property type="evidence" value="ECO:0000318"/>
    <property type="project" value="GO_Central"/>
</dbReference>
<name>A0A2I2Y4Y3_GORGO</name>
<evidence type="ECO:0000313" key="12">
    <source>
        <dbReference type="Proteomes" id="UP000001519"/>
    </source>
</evidence>
<sequence>MGPLSTLSACTSKIYQIHEWKDRKAIKKSMCHLMAALFLKRLTLQTVKSENSCIRCFGKHILQKTAPAQSSPIASAPRLSFLIHAKAFSTAEDTQNEGKKTKKNKTAFSNVGRKISQRIIHLFDEKGNDLGNMHRANVIRLMDERDLRLVQRNTSTEPAEYQLMTGLQILQERQRLREMEKANPKTGPTLRKELILSSNIGQHDLDTKTKQIQQWIKKKHLVQITIKKGKNVDVSENEMEEIFHQILQTMPGIATFSSRPQAVQGGKALMCVLRALSKNEEKAYKETQETQERDTLNKDHGNDKESNVLHQ</sequence>
<dbReference type="PANTHER" id="PTHR10938">
    <property type="entry name" value="TRANSLATION INITIATION FACTOR IF-3"/>
    <property type="match status" value="1"/>
</dbReference>
<organism evidence="11 12">
    <name type="scientific">Gorilla gorilla gorilla</name>
    <name type="common">Western lowland gorilla</name>
    <dbReference type="NCBI Taxonomy" id="9595"/>
    <lineage>
        <taxon>Eukaryota</taxon>
        <taxon>Metazoa</taxon>
        <taxon>Chordata</taxon>
        <taxon>Craniata</taxon>
        <taxon>Vertebrata</taxon>
        <taxon>Euteleostomi</taxon>
        <taxon>Mammalia</taxon>
        <taxon>Eutheria</taxon>
        <taxon>Euarchontoglires</taxon>
        <taxon>Primates</taxon>
        <taxon>Haplorrhini</taxon>
        <taxon>Catarrhini</taxon>
        <taxon>Hominidae</taxon>
        <taxon>Gorilla</taxon>
    </lineage>
</organism>
<feature type="region of interest" description="Disordered" evidence="9">
    <location>
        <begin position="282"/>
        <end position="311"/>
    </location>
</feature>
<reference evidence="11" key="3">
    <citation type="submission" date="2025-08" db="UniProtKB">
        <authorList>
            <consortium name="Ensembl"/>
        </authorList>
    </citation>
    <scope>IDENTIFICATION</scope>
</reference>
<dbReference type="Proteomes" id="UP000001519">
    <property type="component" value="Chromosome 13"/>
</dbReference>